<accession>A0A8S1DL27</accession>
<dbReference type="PANTHER" id="PTHR13627:SF31">
    <property type="entry name" value="RIBITOL 5-PHOSPHATE TRANSFERASE FKRP"/>
    <property type="match status" value="1"/>
</dbReference>
<reference evidence="3 4" key="1">
    <citation type="submission" date="2020-04" db="EMBL/GenBank/DDBJ databases">
        <authorList>
            <person name="Alioto T."/>
            <person name="Alioto T."/>
            <person name="Gomez Garrido J."/>
        </authorList>
    </citation>
    <scope>NUCLEOTIDE SEQUENCE [LARGE SCALE GENOMIC DNA]</scope>
</reference>
<dbReference type="GO" id="GO:0035269">
    <property type="term" value="P:protein O-linked glycosylation via mannose"/>
    <property type="evidence" value="ECO:0007669"/>
    <property type="project" value="TreeGrafter"/>
</dbReference>
<evidence type="ECO:0000313" key="3">
    <source>
        <dbReference type="EMBL" id="CAB3381335.1"/>
    </source>
</evidence>
<evidence type="ECO:0000259" key="2">
    <source>
        <dbReference type="Pfam" id="PF22921"/>
    </source>
</evidence>
<sequence>MRFRVTKVALVVLNLLLFYNIYRLVSPLNSSASKVAEQKPIPSPVHHTVTLIFRQFEPFDNDLVKSVDSFLSQIQPPPNVLVVSDAPVYPPLRFPAETPIQSLRQVALNINLNTSFEERNPLAYVKTKFVLFVPDSVRLPSQDFLQGLLDEAEKEDKYTLAVPLEGYSEAPLCLSQEFNVKEWTVHLKKAEHGALCDSVLGKHALLLRTETLRKLPDPFMRPFPEIFFLQMSIRGEKVRLVKEKAFPDGRVLYNTGHLQWKAESADNKRRIKAFKELGIKKVIRENGKVEWYGCSKKSQRCFGTVVDDTPEYLMLGRWTPPCCLEALRKTARHVFSALEEAGVRYWLEGGSLLGAMRHNDIIPWDYDVDIGIYEDDIARSTWLTRASTRAVVDDKGFLWEKAQPSEGAFFRVHYSQSNRLHVDIFPFRSTPDGKMTKDFWFPTHPQDCEFPEHFLHPISSISFAGRKVSAPNNVRDFLELKFGKGAIENPQYPNPHLMKLNE</sequence>
<evidence type="ECO:0000259" key="1">
    <source>
        <dbReference type="Pfam" id="PF04991"/>
    </source>
</evidence>
<dbReference type="Pfam" id="PF04991">
    <property type="entry name" value="LicD"/>
    <property type="match status" value="1"/>
</dbReference>
<comment type="caution">
    <text evidence="3">The sequence shown here is derived from an EMBL/GenBank/DDBJ whole genome shotgun (WGS) entry which is preliminary data.</text>
</comment>
<dbReference type="OrthoDB" id="444255at2759"/>
<dbReference type="InterPro" id="IPR055105">
    <property type="entry name" value="FKRP_N"/>
</dbReference>
<organism evidence="3 4">
    <name type="scientific">Cloeon dipterum</name>
    <dbReference type="NCBI Taxonomy" id="197152"/>
    <lineage>
        <taxon>Eukaryota</taxon>
        <taxon>Metazoa</taxon>
        <taxon>Ecdysozoa</taxon>
        <taxon>Arthropoda</taxon>
        <taxon>Hexapoda</taxon>
        <taxon>Insecta</taxon>
        <taxon>Pterygota</taxon>
        <taxon>Palaeoptera</taxon>
        <taxon>Ephemeroptera</taxon>
        <taxon>Pisciforma</taxon>
        <taxon>Baetidae</taxon>
        <taxon>Cloeon</taxon>
    </lineage>
</organism>
<keyword evidence="4" id="KW-1185">Reference proteome</keyword>
<dbReference type="GO" id="GO:0005794">
    <property type="term" value="C:Golgi apparatus"/>
    <property type="evidence" value="ECO:0007669"/>
    <property type="project" value="TreeGrafter"/>
</dbReference>
<name>A0A8S1DL27_9INSE</name>
<dbReference type="InterPro" id="IPR052613">
    <property type="entry name" value="LicD_transferase"/>
</dbReference>
<dbReference type="Proteomes" id="UP000494165">
    <property type="component" value="Unassembled WGS sequence"/>
</dbReference>
<dbReference type="AlphaFoldDB" id="A0A8S1DL27"/>
<feature type="domain" description="FKRP stem" evidence="2">
    <location>
        <begin position="42"/>
        <end position="284"/>
    </location>
</feature>
<dbReference type="PANTHER" id="PTHR13627">
    <property type="entry name" value="FUKUTIN RELATED PROTEIN"/>
    <property type="match status" value="1"/>
</dbReference>
<protein>
    <recommendedName>
        <fullName evidence="5">Ribitol-5-phosphate transferase</fullName>
    </recommendedName>
</protein>
<evidence type="ECO:0008006" key="5">
    <source>
        <dbReference type="Google" id="ProtNLM"/>
    </source>
</evidence>
<dbReference type="Pfam" id="PF22921">
    <property type="entry name" value="FKRP_N"/>
    <property type="match status" value="1"/>
</dbReference>
<gene>
    <name evidence="3" type="ORF">CLODIP_2_CD11112</name>
</gene>
<proteinExistence type="predicted"/>
<dbReference type="EMBL" id="CADEPI010000231">
    <property type="protein sequence ID" value="CAB3381335.1"/>
    <property type="molecule type" value="Genomic_DNA"/>
</dbReference>
<feature type="domain" description="LicD/FKTN/FKRP nucleotidyltransferase" evidence="1">
    <location>
        <begin position="339"/>
        <end position="379"/>
    </location>
</feature>
<dbReference type="InterPro" id="IPR007074">
    <property type="entry name" value="LicD/FKTN/FKRP_NTP_transf"/>
</dbReference>
<evidence type="ECO:0000313" key="4">
    <source>
        <dbReference type="Proteomes" id="UP000494165"/>
    </source>
</evidence>